<gene>
    <name evidence="1" type="ORF">HEP81_00173</name>
</gene>
<dbReference type="KEGG" id="sgf:HEP81_00173"/>
<accession>A0A7H1PR30</accession>
<dbReference type="RefSeq" id="WP_037664026.1">
    <property type="nucleotide sequence ID" value="NZ_CP051006.1"/>
</dbReference>
<dbReference type="EMBL" id="CP051006">
    <property type="protein sequence ID" value="QNT90510.1"/>
    <property type="molecule type" value="Genomic_DNA"/>
</dbReference>
<evidence type="ECO:0000313" key="1">
    <source>
        <dbReference type="EMBL" id="QNT90510.1"/>
    </source>
</evidence>
<name>A0A7H1PR30_9ACTN</name>
<sequence>MSSPALRDLVAPVMEANLWVQASRMTGYQGRNLACTGFGRQSVSITSVAVILDPSALLYVTSKRKDWL</sequence>
<organism evidence="1 2">
    <name type="scientific">Streptomyces griseofuscus</name>
    <dbReference type="NCBI Taxonomy" id="146922"/>
    <lineage>
        <taxon>Bacteria</taxon>
        <taxon>Bacillati</taxon>
        <taxon>Actinomycetota</taxon>
        <taxon>Actinomycetes</taxon>
        <taxon>Kitasatosporales</taxon>
        <taxon>Streptomycetaceae</taxon>
        <taxon>Streptomyces</taxon>
    </lineage>
</organism>
<evidence type="ECO:0000313" key="2">
    <source>
        <dbReference type="Proteomes" id="UP000516422"/>
    </source>
</evidence>
<protein>
    <submittedName>
        <fullName evidence="1">Uncharacterized protein</fullName>
    </submittedName>
</protein>
<dbReference type="GeneID" id="91459843"/>
<dbReference type="Proteomes" id="UP000516422">
    <property type="component" value="Chromosome"/>
</dbReference>
<proteinExistence type="predicted"/>
<reference evidence="1 2" key="1">
    <citation type="submission" date="2020-04" db="EMBL/GenBank/DDBJ databases">
        <title>Characterization and engineering of Streptomyces griseofuscus DSM40191 as a potential heterologous host for expression of BGCs.</title>
        <authorList>
            <person name="Gren T."/>
            <person name="Whitford C.M."/>
            <person name="Mohite O.S."/>
            <person name="Joergensen T.S."/>
            <person name="Nielsen J.B."/>
            <person name="Lee S.Y."/>
            <person name="Weber T."/>
        </authorList>
    </citation>
    <scope>NUCLEOTIDE SEQUENCE [LARGE SCALE GENOMIC DNA]</scope>
    <source>
        <strain evidence="1 2">DSM 40191</strain>
    </source>
</reference>
<dbReference type="AlphaFoldDB" id="A0A7H1PR30"/>